<gene>
    <name evidence="1" type="ordered locus">PCC7424_1988</name>
</gene>
<protein>
    <submittedName>
        <fullName evidence="1">Uncharacterized protein</fullName>
    </submittedName>
</protein>
<sequence length="130" mass="15159">MKPKFKDSRAWEQAQILMQPALIRVIDNIRKELEHSSWTGTYQDIQTPFPGYQLCLTLNQHSITVNIWDLCFKICFIDYPLSLTDELTLDNSQEVEIDTTLIDQNGEVDWHSLETKTQQIVKQMFANLPS</sequence>
<dbReference type="KEGG" id="cyc:PCC7424_1988"/>
<accession>B7KEW2</accession>
<evidence type="ECO:0000313" key="2">
    <source>
        <dbReference type="Proteomes" id="UP000002384"/>
    </source>
</evidence>
<organism evidence="1 2">
    <name type="scientific">Gloeothece citriformis (strain PCC 7424)</name>
    <name type="common">Cyanothece sp. (strain PCC 7424)</name>
    <dbReference type="NCBI Taxonomy" id="65393"/>
    <lineage>
        <taxon>Bacteria</taxon>
        <taxon>Bacillati</taxon>
        <taxon>Cyanobacteriota</taxon>
        <taxon>Cyanophyceae</taxon>
        <taxon>Oscillatoriophycideae</taxon>
        <taxon>Chroococcales</taxon>
        <taxon>Aphanothecaceae</taxon>
        <taxon>Gloeothece</taxon>
        <taxon>Gloeothece citriformis</taxon>
    </lineage>
</organism>
<name>B7KEW2_GLOC7</name>
<dbReference type="HOGENOM" id="CLU_129905_0_0_3"/>
<dbReference type="STRING" id="65393.PCC7424_1988"/>
<proteinExistence type="predicted"/>
<dbReference type="AlphaFoldDB" id="B7KEW2"/>
<evidence type="ECO:0000313" key="1">
    <source>
        <dbReference type="EMBL" id="ACK70418.1"/>
    </source>
</evidence>
<dbReference type="RefSeq" id="WP_015954024.1">
    <property type="nucleotide sequence ID" value="NC_011729.1"/>
</dbReference>
<dbReference type="eggNOG" id="ENOG5032UBP">
    <property type="taxonomic scope" value="Bacteria"/>
</dbReference>
<dbReference type="Proteomes" id="UP000002384">
    <property type="component" value="Chromosome"/>
</dbReference>
<keyword evidence="2" id="KW-1185">Reference proteome</keyword>
<dbReference type="OrthoDB" id="461689at2"/>
<dbReference type="EMBL" id="CP001291">
    <property type="protein sequence ID" value="ACK70418.1"/>
    <property type="molecule type" value="Genomic_DNA"/>
</dbReference>
<reference evidence="2" key="1">
    <citation type="journal article" date="2011" name="MBio">
        <title>Novel metabolic attributes of the genus Cyanothece, comprising a group of unicellular nitrogen-fixing Cyanobacteria.</title>
        <authorList>
            <person name="Bandyopadhyay A."/>
            <person name="Elvitigala T."/>
            <person name="Welsh E."/>
            <person name="Stockel J."/>
            <person name="Liberton M."/>
            <person name="Min H."/>
            <person name="Sherman L.A."/>
            <person name="Pakrasi H.B."/>
        </authorList>
    </citation>
    <scope>NUCLEOTIDE SEQUENCE [LARGE SCALE GENOMIC DNA]</scope>
    <source>
        <strain evidence="2">PCC 7424</strain>
    </source>
</reference>